<reference evidence="7" key="1">
    <citation type="submission" date="2021-03" db="EMBL/GenBank/DDBJ databases">
        <authorList>
            <person name="Tagirdzhanova G."/>
        </authorList>
    </citation>
    <scope>NUCLEOTIDE SEQUENCE</scope>
</reference>
<protein>
    <recommendedName>
        <fullName evidence="6">Extradiol ring-cleavage dioxygenase class III enzyme subunit B domain-containing protein</fullName>
    </recommendedName>
</protein>
<dbReference type="Gene3D" id="3.40.830.10">
    <property type="entry name" value="LigB-like"/>
    <property type="match status" value="1"/>
</dbReference>
<evidence type="ECO:0000256" key="2">
    <source>
        <dbReference type="ARBA" id="ARBA00007581"/>
    </source>
</evidence>
<dbReference type="Proteomes" id="UP000664169">
    <property type="component" value="Unassembled WGS sequence"/>
</dbReference>
<name>A0A8H3FHC8_9LECA</name>
<evidence type="ECO:0000256" key="4">
    <source>
        <dbReference type="ARBA" id="ARBA00022833"/>
    </source>
</evidence>
<evidence type="ECO:0000256" key="5">
    <source>
        <dbReference type="ARBA" id="ARBA00023002"/>
    </source>
</evidence>
<dbReference type="InterPro" id="IPR014436">
    <property type="entry name" value="Extradiol_dOase_DODA"/>
</dbReference>
<evidence type="ECO:0000259" key="6">
    <source>
        <dbReference type="Pfam" id="PF02900"/>
    </source>
</evidence>
<keyword evidence="5" id="KW-0560">Oxidoreductase</keyword>
<dbReference type="InterPro" id="IPR004183">
    <property type="entry name" value="Xdiol_dOase_suB"/>
</dbReference>
<dbReference type="CDD" id="cd07363">
    <property type="entry name" value="45_DOPA_Dioxygenase"/>
    <property type="match status" value="1"/>
</dbReference>
<dbReference type="PIRSF" id="PIRSF006157">
    <property type="entry name" value="Doxgns_DODA"/>
    <property type="match status" value="1"/>
</dbReference>
<organism evidence="7 8">
    <name type="scientific">Gomphillus americanus</name>
    <dbReference type="NCBI Taxonomy" id="1940652"/>
    <lineage>
        <taxon>Eukaryota</taxon>
        <taxon>Fungi</taxon>
        <taxon>Dikarya</taxon>
        <taxon>Ascomycota</taxon>
        <taxon>Pezizomycotina</taxon>
        <taxon>Lecanoromycetes</taxon>
        <taxon>OSLEUM clade</taxon>
        <taxon>Ostropomycetidae</taxon>
        <taxon>Ostropales</taxon>
        <taxon>Graphidaceae</taxon>
        <taxon>Gomphilloideae</taxon>
        <taxon>Gomphillus</taxon>
    </lineage>
</organism>
<dbReference type="Pfam" id="PF02900">
    <property type="entry name" value="LigB"/>
    <property type="match status" value="1"/>
</dbReference>
<keyword evidence="4" id="KW-0862">Zinc</keyword>
<comment type="similarity">
    <text evidence="2">Belongs to the DODA-type extradiol aromatic ring-opening dioxygenase family.</text>
</comment>
<sequence length="287" mass="31379">MPIKAPILLLTHGGGPMPLLNDPSQADITHSLRTVVASHLEKASPSAILLITAHWEEQQTKVSSGPTPDLYYDYYGFPPEAYTFKYPAPGSPTLAHQIITLLQHHGIHATADTTRGWDHGVFVPMLLARPQADIPIIQMSVLASQSPTELFALGQALSSLRDQNIAIIGSGSASFHSFRNFGKATDQAFQNLHAQWSKKLDKAMRLSTAEERFAALKEWKDWEGSQMMHPPGHAEHFSPAIVCAGAAGDLLDEEGDSGDGSDGNRGVDAWTDRMMGFAMQNWIWRTA</sequence>
<dbReference type="GO" id="GO:0008270">
    <property type="term" value="F:zinc ion binding"/>
    <property type="evidence" value="ECO:0007669"/>
    <property type="project" value="InterPro"/>
</dbReference>
<dbReference type="PANTHER" id="PTHR30096">
    <property type="entry name" value="4,5-DOPA DIOXYGENASE EXTRADIOL-LIKE PROTEIN"/>
    <property type="match status" value="1"/>
</dbReference>
<proteinExistence type="inferred from homology"/>
<dbReference type="AlphaFoldDB" id="A0A8H3FHC8"/>
<dbReference type="SUPFAM" id="SSF53213">
    <property type="entry name" value="LigB-like"/>
    <property type="match status" value="1"/>
</dbReference>
<dbReference type="PANTHER" id="PTHR30096:SF0">
    <property type="entry name" value="4,5-DOPA DIOXYGENASE EXTRADIOL-LIKE PROTEIN"/>
    <property type="match status" value="1"/>
</dbReference>
<accession>A0A8H3FHC8</accession>
<keyword evidence="3" id="KW-0479">Metal-binding</keyword>
<gene>
    <name evidence="7" type="ORF">GOMPHAMPRED_003829</name>
</gene>
<comment type="caution">
    <text evidence="7">The sequence shown here is derived from an EMBL/GenBank/DDBJ whole genome shotgun (WGS) entry which is preliminary data.</text>
</comment>
<comment type="cofactor">
    <cofactor evidence="1">
        <name>Zn(2+)</name>
        <dbReference type="ChEBI" id="CHEBI:29105"/>
    </cofactor>
</comment>
<dbReference type="GO" id="GO:0016702">
    <property type="term" value="F:oxidoreductase activity, acting on single donors with incorporation of molecular oxygen, incorporation of two atoms of oxygen"/>
    <property type="evidence" value="ECO:0007669"/>
    <property type="project" value="UniProtKB-ARBA"/>
</dbReference>
<keyword evidence="8" id="KW-1185">Reference proteome</keyword>
<dbReference type="EMBL" id="CAJPDQ010000023">
    <property type="protein sequence ID" value="CAF9925212.1"/>
    <property type="molecule type" value="Genomic_DNA"/>
</dbReference>
<feature type="domain" description="Extradiol ring-cleavage dioxygenase class III enzyme subunit B" evidence="6">
    <location>
        <begin position="9"/>
        <end position="249"/>
    </location>
</feature>
<evidence type="ECO:0000313" key="8">
    <source>
        <dbReference type="Proteomes" id="UP000664169"/>
    </source>
</evidence>
<evidence type="ECO:0000256" key="3">
    <source>
        <dbReference type="ARBA" id="ARBA00022723"/>
    </source>
</evidence>
<dbReference type="OrthoDB" id="7396853at2759"/>
<evidence type="ECO:0000313" key="7">
    <source>
        <dbReference type="EMBL" id="CAF9925212.1"/>
    </source>
</evidence>
<evidence type="ECO:0000256" key="1">
    <source>
        <dbReference type="ARBA" id="ARBA00001947"/>
    </source>
</evidence>
<dbReference type="GO" id="GO:0008198">
    <property type="term" value="F:ferrous iron binding"/>
    <property type="evidence" value="ECO:0007669"/>
    <property type="project" value="InterPro"/>
</dbReference>